<sequence length="65" mass="6702">MAQTALWSAARPDCGAGAPVPAGQQTTGRSATEEKAPNRSVPGTEVRACLALLCRSAGFNKLCQQ</sequence>
<evidence type="ECO:0000313" key="3">
    <source>
        <dbReference type="Proteomes" id="UP001052655"/>
    </source>
</evidence>
<proteinExistence type="predicted"/>
<reference evidence="2" key="1">
    <citation type="submission" date="2024-05" db="EMBL/GenBank/DDBJ databases">
        <title>Whole genome shotgun sequence of Streptomyces daghestanicus NBRC 12762.</title>
        <authorList>
            <person name="Komaki H."/>
            <person name="Tamura T."/>
        </authorList>
    </citation>
    <scope>NUCLEOTIDE SEQUENCE</scope>
    <source>
        <strain evidence="2">NBRC 12762</strain>
    </source>
</reference>
<dbReference type="EMBL" id="BNDX01000008">
    <property type="protein sequence ID" value="GHI30960.1"/>
    <property type="molecule type" value="Genomic_DNA"/>
</dbReference>
<gene>
    <name evidence="2" type="ORF">Sdagh_26900</name>
</gene>
<dbReference type="Proteomes" id="UP001052655">
    <property type="component" value="Unassembled WGS sequence"/>
</dbReference>
<accession>A0ABQ3Q104</accession>
<evidence type="ECO:0000313" key="2">
    <source>
        <dbReference type="EMBL" id="GHI30960.1"/>
    </source>
</evidence>
<comment type="caution">
    <text evidence="2">The sequence shown here is derived from an EMBL/GenBank/DDBJ whole genome shotgun (WGS) entry which is preliminary data.</text>
</comment>
<name>A0ABQ3Q104_9ACTN</name>
<feature type="region of interest" description="Disordered" evidence="1">
    <location>
        <begin position="1"/>
        <end position="42"/>
    </location>
</feature>
<protein>
    <submittedName>
        <fullName evidence="2">Uncharacterized protein</fullName>
    </submittedName>
</protein>
<organism evidence="2 3">
    <name type="scientific">Streptomyces daghestanicus</name>
    <dbReference type="NCBI Taxonomy" id="66885"/>
    <lineage>
        <taxon>Bacteria</taxon>
        <taxon>Bacillati</taxon>
        <taxon>Actinomycetota</taxon>
        <taxon>Actinomycetes</taxon>
        <taxon>Kitasatosporales</taxon>
        <taxon>Streptomycetaceae</taxon>
        <taxon>Streptomyces</taxon>
    </lineage>
</organism>
<keyword evidence="3" id="KW-1185">Reference proteome</keyword>
<evidence type="ECO:0000256" key="1">
    <source>
        <dbReference type="SAM" id="MobiDB-lite"/>
    </source>
</evidence>